<reference evidence="16 17" key="1">
    <citation type="journal article" date="2010" name="Stand. Genomic Sci.">
        <title>Complete genome sequence of Archaeoglobus profundus type strain (AV18).</title>
        <authorList>
            <person name="von Jan M."/>
            <person name="Lapidus A."/>
            <person name="Del Rio T.G."/>
            <person name="Copeland A."/>
            <person name="Tice H."/>
            <person name="Cheng J.F."/>
            <person name="Lucas S."/>
            <person name="Chen F."/>
            <person name="Nolan M."/>
            <person name="Goodwin L."/>
            <person name="Han C."/>
            <person name="Pitluck S."/>
            <person name="Liolios K."/>
            <person name="Ivanova N."/>
            <person name="Mavromatis K."/>
            <person name="Ovchinnikova G."/>
            <person name="Chertkov O."/>
            <person name="Pati A."/>
            <person name="Chen A."/>
            <person name="Palaniappan K."/>
            <person name="Land M."/>
            <person name="Hauser L."/>
            <person name="Chang Y.J."/>
            <person name="Jeffries C.D."/>
            <person name="Saunders E."/>
            <person name="Brettin T."/>
            <person name="Detter J.C."/>
            <person name="Chain P."/>
            <person name="Eichinger K."/>
            <person name="Huber H."/>
            <person name="Spring S."/>
            <person name="Rohde M."/>
            <person name="Goker M."/>
            <person name="Wirth R."/>
            <person name="Woyke T."/>
            <person name="Bristow J."/>
            <person name="Eisen J.A."/>
            <person name="Markowitz V."/>
            <person name="Hugenholtz P."/>
            <person name="Kyrpides N.C."/>
            <person name="Klenk H.P."/>
        </authorList>
    </citation>
    <scope>NUCLEOTIDE SEQUENCE [LARGE SCALE GENOMIC DNA]</scope>
    <source>
        <strain evidence="17">DSM 5631 / JCM 9629 / NBRC 100127 / Av18</strain>
    </source>
</reference>
<feature type="binding site" evidence="13">
    <location>
        <position position="44"/>
    </location>
    <ligand>
        <name>NAD(+)</name>
        <dbReference type="ChEBI" id="CHEBI:57540"/>
    </ligand>
</feature>
<name>D2RG37_ARCPA</name>
<evidence type="ECO:0000256" key="11">
    <source>
        <dbReference type="ARBA" id="ARBA00049080"/>
    </source>
</evidence>
<comment type="function">
    <text evidence="13">Catalyzes the conversion of 4-hydroxy-tetrahydrodipicolinate (HTPA) to tetrahydrodipicolinate.</text>
</comment>
<dbReference type="RefSeq" id="WP_012939598.1">
    <property type="nucleotide sequence ID" value="NC_013741.1"/>
</dbReference>
<evidence type="ECO:0000259" key="15">
    <source>
        <dbReference type="Pfam" id="PF05173"/>
    </source>
</evidence>
<dbReference type="Gene3D" id="3.40.50.720">
    <property type="entry name" value="NAD(P)-binding Rossmann-like Domain"/>
    <property type="match status" value="1"/>
</dbReference>
<dbReference type="GO" id="GO:0005737">
    <property type="term" value="C:cytoplasm"/>
    <property type="evidence" value="ECO:0007669"/>
    <property type="project" value="UniProtKB-SubCell"/>
</dbReference>
<evidence type="ECO:0000256" key="2">
    <source>
        <dbReference type="ARBA" id="ARBA00022490"/>
    </source>
</evidence>
<keyword evidence="8 13" id="KW-0457">Lysine biosynthesis</keyword>
<dbReference type="HOGENOM" id="CLU_047479_2_1_2"/>
<dbReference type="InterPro" id="IPR000846">
    <property type="entry name" value="DapB_N"/>
</dbReference>
<dbReference type="SUPFAM" id="SSF55347">
    <property type="entry name" value="Glyceraldehyde-3-phosphate dehydrogenase-like, C-terminal domain"/>
    <property type="match status" value="1"/>
</dbReference>
<feature type="binding site" evidence="13">
    <location>
        <begin position="96"/>
        <end position="98"/>
    </location>
    <ligand>
        <name>NAD(+)</name>
        <dbReference type="ChEBI" id="CHEBI:57540"/>
    </ligand>
</feature>
<protein>
    <recommendedName>
        <fullName evidence="10 13">4-hydroxy-tetrahydrodipicolinate reductase</fullName>
        <shortName evidence="13">HTPA reductase</shortName>
        <ecNumber evidence="10 13">1.17.1.8</ecNumber>
    </recommendedName>
</protein>
<keyword evidence="2 13" id="KW-0963">Cytoplasm</keyword>
<comment type="caution">
    <text evidence="13">Was originally thought to be a dihydrodipicolinate reductase (DHDPR), catalyzing the conversion of dihydrodipicolinate to tetrahydrodipicolinate. However, it was shown in E.coli that the substrate of the enzymatic reaction is not dihydrodipicolinate (DHDP) but in fact (2S,4S)-4-hydroxy-2,3,4,5-tetrahydrodipicolinic acid (HTPA), the product released by the DapA-catalyzed reaction.</text>
</comment>
<dbReference type="STRING" id="572546.Arcpr_0191"/>
<dbReference type="PANTHER" id="PTHR20836:SF0">
    <property type="entry name" value="4-HYDROXY-TETRAHYDRODIPICOLINATE REDUCTASE 1, CHLOROPLASTIC-RELATED"/>
    <property type="match status" value="1"/>
</dbReference>
<dbReference type="InterPro" id="IPR022664">
    <property type="entry name" value="DapB_N_CS"/>
</dbReference>
<comment type="subcellular location">
    <subcellularLocation>
        <location evidence="13">Cytoplasm</location>
    </subcellularLocation>
</comment>
<dbReference type="PIRSF" id="PIRSF000161">
    <property type="entry name" value="DHPR"/>
    <property type="match status" value="1"/>
</dbReference>
<dbReference type="PaxDb" id="572546-Arcpr_0191"/>
<dbReference type="UniPathway" id="UPA00034">
    <property type="reaction ID" value="UER00018"/>
</dbReference>
<evidence type="ECO:0000256" key="5">
    <source>
        <dbReference type="ARBA" id="ARBA00022915"/>
    </source>
</evidence>
<feature type="binding site" evidence="13">
    <location>
        <position position="153"/>
    </location>
    <ligand>
        <name>(S)-2,3,4,5-tetrahydrodipicolinate</name>
        <dbReference type="ChEBI" id="CHEBI:16845"/>
    </ligand>
</feature>
<comment type="caution">
    <text evidence="13">Lacks conserved residue(s) required for the propagation of feature annotation.</text>
</comment>
<dbReference type="GeneID" id="8738840"/>
<evidence type="ECO:0000256" key="13">
    <source>
        <dbReference type="HAMAP-Rule" id="MF_00102"/>
    </source>
</evidence>
<evidence type="ECO:0000256" key="6">
    <source>
        <dbReference type="ARBA" id="ARBA00023002"/>
    </source>
</evidence>
<keyword evidence="6 13" id="KW-0560">Oxidoreductase</keyword>
<keyword evidence="3 13" id="KW-0028">Amino-acid biosynthesis</keyword>
<dbReference type="NCBIfam" id="TIGR00036">
    <property type="entry name" value="dapB"/>
    <property type="match status" value="1"/>
</dbReference>
<dbReference type="CDD" id="cd02274">
    <property type="entry name" value="DHDPR_N"/>
    <property type="match status" value="1"/>
</dbReference>
<comment type="pathway">
    <text evidence="9 13">Amino-acid biosynthesis; L-lysine biosynthesis via DAP pathway; (S)-tetrahydrodipicolinate from L-aspartate: step 4/4.</text>
</comment>
<dbReference type="eggNOG" id="arCOG04393">
    <property type="taxonomic scope" value="Archaea"/>
</dbReference>
<feature type="binding site" evidence="13">
    <location>
        <begin position="162"/>
        <end position="163"/>
    </location>
    <ligand>
        <name>(S)-2,3,4,5-tetrahydrodipicolinate</name>
        <dbReference type="ChEBI" id="CHEBI:16845"/>
    </ligand>
</feature>
<feature type="active site" description="Proton donor/acceptor" evidence="13">
    <location>
        <position position="152"/>
    </location>
</feature>
<evidence type="ECO:0000256" key="3">
    <source>
        <dbReference type="ARBA" id="ARBA00022605"/>
    </source>
</evidence>
<dbReference type="Pfam" id="PF01113">
    <property type="entry name" value="DapB_N"/>
    <property type="match status" value="1"/>
</dbReference>
<evidence type="ECO:0000256" key="8">
    <source>
        <dbReference type="ARBA" id="ARBA00023154"/>
    </source>
</evidence>
<dbReference type="InterPro" id="IPR036291">
    <property type="entry name" value="NAD(P)-bd_dom_sf"/>
</dbReference>
<dbReference type="GO" id="GO:0016726">
    <property type="term" value="F:oxidoreductase activity, acting on CH or CH2 groups, NAD or NADP as acceptor"/>
    <property type="evidence" value="ECO:0007669"/>
    <property type="project" value="UniProtKB-UniRule"/>
</dbReference>
<dbReference type="GO" id="GO:0051287">
    <property type="term" value="F:NAD binding"/>
    <property type="evidence" value="ECO:0007669"/>
    <property type="project" value="UniProtKB-UniRule"/>
</dbReference>
<evidence type="ECO:0000313" key="17">
    <source>
        <dbReference type="Proteomes" id="UP000001901"/>
    </source>
</evidence>
<dbReference type="KEGG" id="apo:Arcpr_0191"/>
<keyword evidence="17" id="KW-1185">Reference proteome</keyword>
<dbReference type="Proteomes" id="UP000001901">
    <property type="component" value="Chromosome"/>
</dbReference>
<dbReference type="SUPFAM" id="SSF51735">
    <property type="entry name" value="NAD(P)-binding Rossmann-fold domains"/>
    <property type="match status" value="1"/>
</dbReference>
<feature type="binding site" evidence="13">
    <location>
        <begin position="120"/>
        <end position="123"/>
    </location>
    <ligand>
        <name>NAD(+)</name>
        <dbReference type="ChEBI" id="CHEBI:57540"/>
    </ligand>
</feature>
<evidence type="ECO:0000313" key="16">
    <source>
        <dbReference type="EMBL" id="ADB57262.1"/>
    </source>
</evidence>
<evidence type="ECO:0000256" key="1">
    <source>
        <dbReference type="ARBA" id="ARBA00006642"/>
    </source>
</evidence>
<comment type="catalytic activity">
    <reaction evidence="11 13">
        <text>(S)-2,3,4,5-tetrahydrodipicolinate + NADP(+) + H2O = (2S,4S)-4-hydroxy-2,3,4,5-tetrahydrodipicolinate + NADPH + H(+)</text>
        <dbReference type="Rhea" id="RHEA:35331"/>
        <dbReference type="ChEBI" id="CHEBI:15377"/>
        <dbReference type="ChEBI" id="CHEBI:15378"/>
        <dbReference type="ChEBI" id="CHEBI:16845"/>
        <dbReference type="ChEBI" id="CHEBI:57783"/>
        <dbReference type="ChEBI" id="CHEBI:58349"/>
        <dbReference type="ChEBI" id="CHEBI:67139"/>
        <dbReference type="EC" id="1.17.1.8"/>
    </reaction>
</comment>
<dbReference type="EC" id="1.17.1.8" evidence="10 13"/>
<dbReference type="GO" id="GO:0009089">
    <property type="term" value="P:lysine biosynthetic process via diaminopimelate"/>
    <property type="evidence" value="ECO:0007669"/>
    <property type="project" value="UniProtKB-UniRule"/>
</dbReference>
<evidence type="ECO:0000259" key="14">
    <source>
        <dbReference type="Pfam" id="PF01113"/>
    </source>
</evidence>
<dbReference type="GO" id="GO:0008839">
    <property type="term" value="F:4-hydroxy-tetrahydrodipicolinate reductase"/>
    <property type="evidence" value="ECO:0007669"/>
    <property type="project" value="UniProtKB-UniRule"/>
</dbReference>
<keyword evidence="4 13" id="KW-0521">NADP</keyword>
<feature type="binding site" evidence="13">
    <location>
        <begin position="8"/>
        <end position="13"/>
    </location>
    <ligand>
        <name>NAD(+)</name>
        <dbReference type="ChEBI" id="CHEBI:57540"/>
    </ligand>
</feature>
<sequence length="262" mass="28875">MIKVAVAGAAGRMGRLIVKNVIEDEELELAQAFDVREIGKDAGEIASVGRIGVQITDAREMENVLNADVLVDFTVAEGAVENIRIASDKGVKLVVGTTGFTEEHWQRIREYCKRVPAVISPNFSVGVNIFWKLVEFASKFLKDYDIEILEIHHRFKKDAPSGTALKTAEIVQSVIGKRKIVFGRGGICPRGEEIGVLAIRGGDVVGEHTTFFIGMGERIEITHRAWSRQAFASGAIRAIKWVSKVDKPGIYDMDHVLGFKQV</sequence>
<dbReference type="OrthoDB" id="195035at2157"/>
<evidence type="ECO:0000256" key="9">
    <source>
        <dbReference type="ARBA" id="ARBA00037922"/>
    </source>
</evidence>
<dbReference type="GO" id="GO:0019877">
    <property type="term" value="P:diaminopimelate biosynthetic process"/>
    <property type="evidence" value="ECO:0007669"/>
    <property type="project" value="UniProtKB-UniRule"/>
</dbReference>
<accession>D2RG37</accession>
<dbReference type="EMBL" id="CP001857">
    <property type="protein sequence ID" value="ADB57262.1"/>
    <property type="molecule type" value="Genomic_DNA"/>
</dbReference>
<dbReference type="InterPro" id="IPR022663">
    <property type="entry name" value="DapB_C"/>
</dbReference>
<feature type="domain" description="Dihydrodipicolinate reductase C-terminal" evidence="15">
    <location>
        <begin position="126"/>
        <end position="257"/>
    </location>
</feature>
<dbReference type="GO" id="GO:0050661">
    <property type="term" value="F:NADP binding"/>
    <property type="evidence" value="ECO:0007669"/>
    <property type="project" value="UniProtKB-UniRule"/>
</dbReference>
<evidence type="ECO:0000256" key="10">
    <source>
        <dbReference type="ARBA" id="ARBA00038983"/>
    </source>
</evidence>
<dbReference type="AlphaFoldDB" id="D2RG37"/>
<comment type="subunit">
    <text evidence="13">Homotetramer.</text>
</comment>
<evidence type="ECO:0000256" key="12">
    <source>
        <dbReference type="ARBA" id="ARBA00049396"/>
    </source>
</evidence>
<comment type="similarity">
    <text evidence="1 13">Belongs to the DapB family.</text>
</comment>
<feature type="active site" description="Proton donor" evidence="13">
    <location>
        <position position="156"/>
    </location>
</feature>
<dbReference type="Pfam" id="PF05173">
    <property type="entry name" value="DapB_C"/>
    <property type="match status" value="1"/>
</dbReference>
<dbReference type="HAMAP" id="MF_00102">
    <property type="entry name" value="DapB"/>
    <property type="match status" value="1"/>
</dbReference>
<dbReference type="InterPro" id="IPR023940">
    <property type="entry name" value="DHDPR_bac"/>
</dbReference>
<evidence type="ECO:0000256" key="4">
    <source>
        <dbReference type="ARBA" id="ARBA00022857"/>
    </source>
</evidence>
<keyword evidence="7 13" id="KW-0520">NAD</keyword>
<dbReference type="PROSITE" id="PS01298">
    <property type="entry name" value="DAPB"/>
    <property type="match status" value="1"/>
</dbReference>
<gene>
    <name evidence="13" type="primary">dapB</name>
    <name evidence="16" type="ordered locus">Arcpr_0191</name>
</gene>
<proteinExistence type="inferred from homology"/>
<feature type="domain" description="Dihydrodipicolinate reductase N-terminal" evidence="14">
    <location>
        <begin position="2"/>
        <end position="123"/>
    </location>
</feature>
<keyword evidence="5 13" id="KW-0220">Diaminopimelate biosynthesis</keyword>
<dbReference type="PANTHER" id="PTHR20836">
    <property type="entry name" value="DIHYDRODIPICOLINATE REDUCTASE"/>
    <property type="match status" value="1"/>
</dbReference>
<evidence type="ECO:0000256" key="7">
    <source>
        <dbReference type="ARBA" id="ARBA00023027"/>
    </source>
</evidence>
<dbReference type="Gene3D" id="3.30.360.10">
    <property type="entry name" value="Dihydrodipicolinate Reductase, domain 2"/>
    <property type="match status" value="1"/>
</dbReference>
<comment type="catalytic activity">
    <reaction evidence="12 13">
        <text>(S)-2,3,4,5-tetrahydrodipicolinate + NAD(+) + H2O = (2S,4S)-4-hydroxy-2,3,4,5-tetrahydrodipicolinate + NADH + H(+)</text>
        <dbReference type="Rhea" id="RHEA:35323"/>
        <dbReference type="ChEBI" id="CHEBI:15377"/>
        <dbReference type="ChEBI" id="CHEBI:15378"/>
        <dbReference type="ChEBI" id="CHEBI:16845"/>
        <dbReference type="ChEBI" id="CHEBI:57540"/>
        <dbReference type="ChEBI" id="CHEBI:57945"/>
        <dbReference type="ChEBI" id="CHEBI:67139"/>
        <dbReference type="EC" id="1.17.1.8"/>
    </reaction>
</comment>
<organism evidence="16 17">
    <name type="scientific">Archaeoglobus profundus (strain DSM 5631 / JCM 9629 / NBRC 100127 / Av18)</name>
    <dbReference type="NCBI Taxonomy" id="572546"/>
    <lineage>
        <taxon>Archaea</taxon>
        <taxon>Methanobacteriati</taxon>
        <taxon>Methanobacteriota</taxon>
        <taxon>Archaeoglobi</taxon>
        <taxon>Archaeoglobales</taxon>
        <taxon>Archaeoglobaceae</taxon>
        <taxon>Archaeoglobus</taxon>
    </lineage>
</organism>